<dbReference type="GO" id="GO:0140359">
    <property type="term" value="F:ABC-type transporter activity"/>
    <property type="evidence" value="ECO:0007669"/>
    <property type="project" value="InterPro"/>
</dbReference>
<protein>
    <submittedName>
        <fullName evidence="2">ABC-type transport system involved in multi-copper enzyme maturation permease subunit</fullName>
    </submittedName>
</protein>
<dbReference type="PANTHER" id="PTHR37305:SF1">
    <property type="entry name" value="MEMBRANE PROTEIN"/>
    <property type="match status" value="1"/>
</dbReference>
<dbReference type="Proteomes" id="UP000316096">
    <property type="component" value="Unassembled WGS sequence"/>
</dbReference>
<keyword evidence="3" id="KW-1185">Reference proteome</keyword>
<dbReference type="RefSeq" id="WP_141957853.1">
    <property type="nucleotide sequence ID" value="NZ_VFOZ01000001.1"/>
</dbReference>
<evidence type="ECO:0000313" key="3">
    <source>
        <dbReference type="Proteomes" id="UP000316096"/>
    </source>
</evidence>
<evidence type="ECO:0000313" key="2">
    <source>
        <dbReference type="EMBL" id="TQL99221.1"/>
    </source>
</evidence>
<dbReference type="AlphaFoldDB" id="A0A543CQ38"/>
<sequence length="522" mass="53398">MTAGTTAMEREDTGTGHDGFLRLVRAEWTKFRTVRGWVIGMVVAAGVIVALGLPPGRQGSCGQNGPGSGCSLPVGPGGQEVTDDFTFVHRPLAGDGGITVRVASLTGLLPGSGDGPADAESTRPGLVPWAKAGIIIKDGTRRGSAYAAIMVTGAHGVRMQYDYTHDTAGPPGGVSAASPRWLRLTRSGEEVTGYASSDGTHWTRVGSARLAGLPATVQAGPFATSPQYTEAINKVLVSGDASAPSQVTAAVDHLTLQGAWPTATWTGAGSFSDGSPLQRGGFQRTADGFTVTGSGDIAPAVPGAAGLGTTITQTLVGTFAGLIAVAVIATMFITAEYRRGLVRTTLTASPRRGRILVAKAAVIGAVTFVTGLAAAAIVVAFGPGILRANGVYVHAATTFTEVRVVVGTAALLAVAAVLALALGTMLRRSAIAVTAAIVVIVLPYLLTITGLPTGAARWLLRITPASAFAVQQSTRQYAQVDNVYTPADGYFPLAPWAGFAVLCAWAALALGLAVLLFRRRDA</sequence>
<feature type="transmembrane region" description="Helical" evidence="1">
    <location>
        <begin position="402"/>
        <end position="423"/>
    </location>
</feature>
<feature type="transmembrane region" description="Helical" evidence="1">
    <location>
        <begin position="496"/>
        <end position="517"/>
    </location>
</feature>
<dbReference type="Pfam" id="PF12679">
    <property type="entry name" value="ABC2_membrane_2"/>
    <property type="match status" value="1"/>
</dbReference>
<accession>A0A543CQ38</accession>
<keyword evidence="1" id="KW-1133">Transmembrane helix</keyword>
<feature type="transmembrane region" description="Helical" evidence="1">
    <location>
        <begin position="315"/>
        <end position="335"/>
    </location>
</feature>
<feature type="transmembrane region" description="Helical" evidence="1">
    <location>
        <begin position="356"/>
        <end position="382"/>
    </location>
</feature>
<dbReference type="PANTHER" id="PTHR37305">
    <property type="entry name" value="INTEGRAL MEMBRANE PROTEIN-RELATED"/>
    <property type="match status" value="1"/>
</dbReference>
<gene>
    <name evidence="2" type="ORF">FB559_4878</name>
</gene>
<name>A0A543CQ38_9ACTN</name>
<keyword evidence="1" id="KW-0812">Transmembrane</keyword>
<feature type="transmembrane region" description="Helical" evidence="1">
    <location>
        <begin position="430"/>
        <end position="451"/>
    </location>
</feature>
<proteinExistence type="predicted"/>
<feature type="transmembrane region" description="Helical" evidence="1">
    <location>
        <begin position="34"/>
        <end position="53"/>
    </location>
</feature>
<dbReference type="EMBL" id="VFOZ01000001">
    <property type="protein sequence ID" value="TQL99221.1"/>
    <property type="molecule type" value="Genomic_DNA"/>
</dbReference>
<dbReference type="Gene3D" id="2.60.120.200">
    <property type="match status" value="1"/>
</dbReference>
<dbReference type="OrthoDB" id="185815at2"/>
<comment type="caution">
    <text evidence="2">The sequence shown here is derived from an EMBL/GenBank/DDBJ whole genome shotgun (WGS) entry which is preliminary data.</text>
</comment>
<organism evidence="2 3">
    <name type="scientific">Actinoallomurus bryophytorum</name>
    <dbReference type="NCBI Taxonomy" id="1490222"/>
    <lineage>
        <taxon>Bacteria</taxon>
        <taxon>Bacillati</taxon>
        <taxon>Actinomycetota</taxon>
        <taxon>Actinomycetes</taxon>
        <taxon>Streptosporangiales</taxon>
        <taxon>Thermomonosporaceae</taxon>
        <taxon>Actinoallomurus</taxon>
    </lineage>
</organism>
<evidence type="ECO:0000256" key="1">
    <source>
        <dbReference type="SAM" id="Phobius"/>
    </source>
</evidence>
<dbReference type="GO" id="GO:0005886">
    <property type="term" value="C:plasma membrane"/>
    <property type="evidence" value="ECO:0007669"/>
    <property type="project" value="UniProtKB-SubCell"/>
</dbReference>
<reference evidence="2 3" key="1">
    <citation type="submission" date="2019-06" db="EMBL/GenBank/DDBJ databases">
        <title>Sequencing the genomes of 1000 actinobacteria strains.</title>
        <authorList>
            <person name="Klenk H.-P."/>
        </authorList>
    </citation>
    <scope>NUCLEOTIDE SEQUENCE [LARGE SCALE GENOMIC DNA]</scope>
    <source>
        <strain evidence="2 3">DSM 102200</strain>
    </source>
</reference>
<keyword evidence="1" id="KW-0472">Membrane</keyword>